<feature type="domain" description="ERAP1-like C-terminal" evidence="2">
    <location>
        <begin position="40"/>
        <end position="366"/>
    </location>
</feature>
<dbReference type="GO" id="GO:0006508">
    <property type="term" value="P:proteolysis"/>
    <property type="evidence" value="ECO:0007669"/>
    <property type="project" value="TreeGrafter"/>
</dbReference>
<dbReference type="GO" id="GO:0042277">
    <property type="term" value="F:peptide binding"/>
    <property type="evidence" value="ECO:0007669"/>
    <property type="project" value="TreeGrafter"/>
</dbReference>
<dbReference type="PANTHER" id="PTHR11533:SF172">
    <property type="entry name" value="AMINOPEPTIDASE N"/>
    <property type="match status" value="1"/>
</dbReference>
<evidence type="ECO:0000259" key="2">
    <source>
        <dbReference type="Pfam" id="PF11838"/>
    </source>
</evidence>
<evidence type="ECO:0000313" key="4">
    <source>
        <dbReference type="Proteomes" id="UP001221898"/>
    </source>
</evidence>
<accession>A0AAD7TAX7</accession>
<dbReference type="GO" id="GO:0008270">
    <property type="term" value="F:zinc ion binding"/>
    <property type="evidence" value="ECO:0007669"/>
    <property type="project" value="TreeGrafter"/>
</dbReference>
<evidence type="ECO:0000313" key="3">
    <source>
        <dbReference type="EMBL" id="KAJ8417590.1"/>
    </source>
</evidence>
<keyword evidence="4" id="KW-1185">Reference proteome</keyword>
<dbReference type="GO" id="GO:0043171">
    <property type="term" value="P:peptide catabolic process"/>
    <property type="evidence" value="ECO:0007669"/>
    <property type="project" value="TreeGrafter"/>
</dbReference>
<proteinExistence type="inferred from homology"/>
<comment type="caution">
    <text evidence="3">The sequence shown here is derived from an EMBL/GenBank/DDBJ whole genome shotgun (WGS) entry which is preliminary data.</text>
</comment>
<name>A0AAD7TAX7_9TELE</name>
<dbReference type="InterPro" id="IPR050344">
    <property type="entry name" value="Peptidase_M1_aminopeptidases"/>
</dbReference>
<organism evidence="3 4">
    <name type="scientific">Aldrovandia affinis</name>
    <dbReference type="NCBI Taxonomy" id="143900"/>
    <lineage>
        <taxon>Eukaryota</taxon>
        <taxon>Metazoa</taxon>
        <taxon>Chordata</taxon>
        <taxon>Craniata</taxon>
        <taxon>Vertebrata</taxon>
        <taxon>Euteleostomi</taxon>
        <taxon>Actinopterygii</taxon>
        <taxon>Neopterygii</taxon>
        <taxon>Teleostei</taxon>
        <taxon>Notacanthiformes</taxon>
        <taxon>Halosauridae</taxon>
        <taxon>Aldrovandia</taxon>
    </lineage>
</organism>
<dbReference type="GO" id="GO:0005615">
    <property type="term" value="C:extracellular space"/>
    <property type="evidence" value="ECO:0007669"/>
    <property type="project" value="TreeGrafter"/>
</dbReference>
<dbReference type="GO" id="GO:0070006">
    <property type="term" value="F:metalloaminopeptidase activity"/>
    <property type="evidence" value="ECO:0007669"/>
    <property type="project" value="TreeGrafter"/>
</dbReference>
<gene>
    <name evidence="3" type="ORF">AAFF_G00224330</name>
</gene>
<sequence>YEWYIPITWTKTGLGQDPETYWLLQKTATHNPLITTENEWVLANINVTGYYRVNYDSANWERLLHQLSSDHQVIPVINRAQLVDDAFNLARAKMVDTTLALRTTQYLYREREFMPWDSAISNLNYFFLMFDRSEVYGPMQAYLRNQVTPLFNHFKNITSDWKELNTTGHTEQYNQVNAIWLACKTGLDGCQNLIRDWYKQWMNDSSNNPIHPNLRATVYCSAIAAGGAEEWDFGWKMFDSATIATEADKLMSALACTKQPWLLKRYLEYTLDPDKIRKQDATFIIVYIANNVVGQSLAWDFIRERWEYIFTQYGGGSFSFSSLIDRVTQRFSTEFELKQLQQFKEDNAHIGFGSGTLALEQAIERTMANIKWVAENKKPVLNWFDSQLPPREITA</sequence>
<dbReference type="Gene3D" id="2.60.40.1910">
    <property type="match status" value="1"/>
</dbReference>
<dbReference type="Pfam" id="PF11838">
    <property type="entry name" value="ERAP1_C"/>
    <property type="match status" value="1"/>
</dbReference>
<evidence type="ECO:0000256" key="1">
    <source>
        <dbReference type="ARBA" id="ARBA00010136"/>
    </source>
</evidence>
<protein>
    <recommendedName>
        <fullName evidence="2">ERAP1-like C-terminal domain-containing protein</fullName>
    </recommendedName>
</protein>
<dbReference type="Gene3D" id="1.25.50.20">
    <property type="match status" value="1"/>
</dbReference>
<dbReference type="GO" id="GO:0005737">
    <property type="term" value="C:cytoplasm"/>
    <property type="evidence" value="ECO:0007669"/>
    <property type="project" value="TreeGrafter"/>
</dbReference>
<comment type="similarity">
    <text evidence="1">Belongs to the peptidase M1 family.</text>
</comment>
<reference evidence="3" key="1">
    <citation type="journal article" date="2023" name="Science">
        <title>Genome structures resolve the early diversification of teleost fishes.</title>
        <authorList>
            <person name="Parey E."/>
            <person name="Louis A."/>
            <person name="Montfort J."/>
            <person name="Bouchez O."/>
            <person name="Roques C."/>
            <person name="Iampietro C."/>
            <person name="Lluch J."/>
            <person name="Castinel A."/>
            <person name="Donnadieu C."/>
            <person name="Desvignes T."/>
            <person name="Floi Bucao C."/>
            <person name="Jouanno E."/>
            <person name="Wen M."/>
            <person name="Mejri S."/>
            <person name="Dirks R."/>
            <person name="Jansen H."/>
            <person name="Henkel C."/>
            <person name="Chen W.J."/>
            <person name="Zahm M."/>
            <person name="Cabau C."/>
            <person name="Klopp C."/>
            <person name="Thompson A.W."/>
            <person name="Robinson-Rechavi M."/>
            <person name="Braasch I."/>
            <person name="Lecointre G."/>
            <person name="Bobe J."/>
            <person name="Postlethwait J.H."/>
            <person name="Berthelot C."/>
            <person name="Roest Crollius H."/>
            <person name="Guiguen Y."/>
        </authorList>
    </citation>
    <scope>NUCLEOTIDE SEQUENCE</scope>
    <source>
        <strain evidence="3">NC1722</strain>
    </source>
</reference>
<dbReference type="PANTHER" id="PTHR11533">
    <property type="entry name" value="PROTEASE M1 ZINC METALLOPROTEASE"/>
    <property type="match status" value="1"/>
</dbReference>
<dbReference type="EMBL" id="JAINUG010000003">
    <property type="protein sequence ID" value="KAJ8417590.1"/>
    <property type="molecule type" value="Genomic_DNA"/>
</dbReference>
<dbReference type="GO" id="GO:0005886">
    <property type="term" value="C:plasma membrane"/>
    <property type="evidence" value="ECO:0007669"/>
    <property type="project" value="TreeGrafter"/>
</dbReference>
<feature type="non-terminal residue" evidence="3">
    <location>
        <position position="1"/>
    </location>
</feature>
<dbReference type="Proteomes" id="UP001221898">
    <property type="component" value="Unassembled WGS sequence"/>
</dbReference>
<dbReference type="AlphaFoldDB" id="A0AAD7TAX7"/>
<dbReference type="InterPro" id="IPR024571">
    <property type="entry name" value="ERAP1-like_C_dom"/>
</dbReference>
<dbReference type="FunFam" id="1.25.50.20:FF:000012">
    <property type="entry name" value="Aminopeptidase N"/>
    <property type="match status" value="1"/>
</dbReference>